<sequence>MFVVRRVVEAVVPARLGNGFRWLLASSWATNLSDGIAVAAGPLLVASLTANPLLVALAALLRWAPPLVFGLWAGVLSDRLDRRRIVLVANAVRVGALGVLVGVLVTGRVSVPVVLLTLALLATAEVFVDNTTGTLTPMLVRREDLAIANARVLAGLITLNKLTGPAIGAVLFAAGRSWPFATNTILIAAGLLLVSRVSLPPRERESTGHPRDLRSDIAAGFRWTVRHPAVRTLCLTALVFNITYGAAWSILVLYAGARLGLGAVGFGLLSTATAAGGLLATVGYGWLSRRVSLGDIMRAGLIIETLTHLGLAVTTSPWVAAAILFVFGAHAFTWGTTALTIRHRAVPTHLQGRVASVYTMSGYGGLVVGAALGGPLVTLLGTTGPFWFAFAGSALLVGVLWRRFAHIAHTDDPAPTPAPAGATAG</sequence>
<evidence type="ECO:0000259" key="8">
    <source>
        <dbReference type="PROSITE" id="PS50850"/>
    </source>
</evidence>
<accession>A4X1T2</accession>
<keyword evidence="10" id="KW-1185">Reference proteome</keyword>
<dbReference type="KEGG" id="stp:Strop_0347"/>
<dbReference type="eggNOG" id="COG2814">
    <property type="taxonomic scope" value="Bacteria"/>
</dbReference>
<dbReference type="GO" id="GO:0022857">
    <property type="term" value="F:transmembrane transporter activity"/>
    <property type="evidence" value="ECO:0007669"/>
    <property type="project" value="InterPro"/>
</dbReference>
<dbReference type="Proteomes" id="UP000000235">
    <property type="component" value="Chromosome"/>
</dbReference>
<comment type="subcellular location">
    <subcellularLocation>
        <location evidence="1">Cell membrane</location>
        <topology evidence="1">Multi-pass membrane protein</topology>
    </subcellularLocation>
</comment>
<feature type="transmembrane region" description="Helical" evidence="7">
    <location>
        <begin position="319"/>
        <end position="341"/>
    </location>
</feature>
<dbReference type="AlphaFoldDB" id="A4X1T2"/>
<dbReference type="SUPFAM" id="SSF103473">
    <property type="entry name" value="MFS general substrate transporter"/>
    <property type="match status" value="1"/>
</dbReference>
<feature type="transmembrane region" description="Helical" evidence="7">
    <location>
        <begin position="152"/>
        <end position="174"/>
    </location>
</feature>
<evidence type="ECO:0000256" key="7">
    <source>
        <dbReference type="SAM" id="Phobius"/>
    </source>
</evidence>
<feature type="transmembrane region" description="Helical" evidence="7">
    <location>
        <begin position="232"/>
        <end position="255"/>
    </location>
</feature>
<dbReference type="STRING" id="369723.Strop_0347"/>
<dbReference type="CDD" id="cd06173">
    <property type="entry name" value="MFS_MefA_like"/>
    <property type="match status" value="1"/>
</dbReference>
<feature type="transmembrane region" description="Helical" evidence="7">
    <location>
        <begin position="180"/>
        <end position="199"/>
    </location>
</feature>
<evidence type="ECO:0000256" key="1">
    <source>
        <dbReference type="ARBA" id="ARBA00004651"/>
    </source>
</evidence>
<evidence type="ECO:0000256" key="5">
    <source>
        <dbReference type="ARBA" id="ARBA00022989"/>
    </source>
</evidence>
<dbReference type="EMBL" id="CP000667">
    <property type="protein sequence ID" value="ABP52832.1"/>
    <property type="molecule type" value="Genomic_DNA"/>
</dbReference>
<feature type="transmembrane region" description="Helical" evidence="7">
    <location>
        <begin position="384"/>
        <end position="401"/>
    </location>
</feature>
<feature type="transmembrane region" description="Helical" evidence="7">
    <location>
        <begin position="85"/>
        <end position="105"/>
    </location>
</feature>
<keyword evidence="3" id="KW-1003">Cell membrane</keyword>
<dbReference type="PATRIC" id="fig|369723.5.peg.357"/>
<evidence type="ECO:0000313" key="10">
    <source>
        <dbReference type="Proteomes" id="UP000000235"/>
    </source>
</evidence>
<evidence type="ECO:0000256" key="6">
    <source>
        <dbReference type="ARBA" id="ARBA00023136"/>
    </source>
</evidence>
<evidence type="ECO:0000256" key="4">
    <source>
        <dbReference type="ARBA" id="ARBA00022692"/>
    </source>
</evidence>
<dbReference type="Pfam" id="PF05977">
    <property type="entry name" value="MFS_3"/>
    <property type="match status" value="1"/>
</dbReference>
<feature type="transmembrane region" description="Helical" evidence="7">
    <location>
        <begin position="261"/>
        <end position="284"/>
    </location>
</feature>
<keyword evidence="4 7" id="KW-0812">Transmembrane</keyword>
<dbReference type="PANTHER" id="PTHR23513">
    <property type="entry name" value="INTEGRAL MEMBRANE EFFLUX PROTEIN-RELATED"/>
    <property type="match status" value="1"/>
</dbReference>
<dbReference type="InterPro" id="IPR020846">
    <property type="entry name" value="MFS_dom"/>
</dbReference>
<evidence type="ECO:0000313" key="9">
    <source>
        <dbReference type="EMBL" id="ABP52832.1"/>
    </source>
</evidence>
<proteinExistence type="predicted"/>
<feature type="domain" description="Major facilitator superfamily (MFS) profile" evidence="8">
    <location>
        <begin position="1"/>
        <end position="410"/>
    </location>
</feature>
<keyword evidence="2" id="KW-0813">Transport</keyword>
<dbReference type="PANTHER" id="PTHR23513:SF6">
    <property type="entry name" value="MAJOR FACILITATOR SUPERFAMILY ASSOCIATED DOMAIN-CONTAINING PROTEIN"/>
    <property type="match status" value="1"/>
</dbReference>
<dbReference type="InterPro" id="IPR010290">
    <property type="entry name" value="TM_effector"/>
</dbReference>
<reference evidence="10" key="1">
    <citation type="journal article" date="2007" name="Proc. Natl. Acad. Sci. U.S.A.">
        <title>Genome sequencing reveals complex secondary metabolome in the marine actinomycete Salinispora tropica.</title>
        <authorList>
            <person name="Udwary D.W."/>
            <person name="Zeigler L."/>
            <person name="Asolkar R.N."/>
            <person name="Singan V."/>
            <person name="Lapidus A."/>
            <person name="Fenical W."/>
            <person name="Jensen P.R."/>
            <person name="Moore B.S."/>
        </authorList>
    </citation>
    <scope>NUCLEOTIDE SEQUENCE [LARGE SCALE GENOMIC DNA]</scope>
    <source>
        <strain evidence="10">ATCC BAA-916 / DSM 44818 / CNB-440</strain>
    </source>
</reference>
<keyword evidence="5 7" id="KW-1133">Transmembrane helix</keyword>
<dbReference type="RefSeq" id="WP_011904266.1">
    <property type="nucleotide sequence ID" value="NC_009380.1"/>
</dbReference>
<keyword evidence="6 7" id="KW-0472">Membrane</keyword>
<dbReference type="Gene3D" id="1.20.1250.20">
    <property type="entry name" value="MFS general substrate transporter like domains"/>
    <property type="match status" value="1"/>
</dbReference>
<gene>
    <name evidence="9" type="ordered locus">Strop_0347</name>
</gene>
<dbReference type="InterPro" id="IPR036259">
    <property type="entry name" value="MFS_trans_sf"/>
</dbReference>
<name>A4X1T2_SALTO</name>
<feature type="transmembrane region" description="Helical" evidence="7">
    <location>
        <begin position="111"/>
        <end position="131"/>
    </location>
</feature>
<protein>
    <submittedName>
        <fullName evidence="9">Major facilitator superfamily MFS_1</fullName>
    </submittedName>
</protein>
<feature type="transmembrane region" description="Helical" evidence="7">
    <location>
        <begin position="53"/>
        <end position="73"/>
    </location>
</feature>
<dbReference type="PROSITE" id="PS50850">
    <property type="entry name" value="MFS"/>
    <property type="match status" value="1"/>
</dbReference>
<evidence type="ECO:0000256" key="3">
    <source>
        <dbReference type="ARBA" id="ARBA00022475"/>
    </source>
</evidence>
<dbReference type="GO" id="GO:0005886">
    <property type="term" value="C:plasma membrane"/>
    <property type="evidence" value="ECO:0007669"/>
    <property type="project" value="UniProtKB-SubCell"/>
</dbReference>
<organism evidence="9 10">
    <name type="scientific">Salinispora tropica (strain ATCC BAA-916 / DSM 44818 / JCM 13857 / NBRC 105044 / CNB-440)</name>
    <dbReference type="NCBI Taxonomy" id="369723"/>
    <lineage>
        <taxon>Bacteria</taxon>
        <taxon>Bacillati</taxon>
        <taxon>Actinomycetota</taxon>
        <taxon>Actinomycetes</taxon>
        <taxon>Micromonosporales</taxon>
        <taxon>Micromonosporaceae</taxon>
        <taxon>Salinispora</taxon>
    </lineage>
</organism>
<evidence type="ECO:0000256" key="2">
    <source>
        <dbReference type="ARBA" id="ARBA00022448"/>
    </source>
</evidence>
<dbReference type="HOGENOM" id="CLU_034180_13_0_11"/>